<dbReference type="CDD" id="cd00913">
    <property type="entry name" value="PCD_DCoH_subfamily_a"/>
    <property type="match status" value="1"/>
</dbReference>
<dbReference type="Proteomes" id="UP001375743">
    <property type="component" value="Unassembled WGS sequence"/>
</dbReference>
<evidence type="ECO:0000256" key="1">
    <source>
        <dbReference type="ARBA" id="ARBA00001554"/>
    </source>
</evidence>
<dbReference type="SUPFAM" id="SSF55248">
    <property type="entry name" value="PCD-like"/>
    <property type="match status" value="1"/>
</dbReference>
<comment type="caution">
    <text evidence="5">The sequence shown here is derived from an EMBL/GenBank/DDBJ whole genome shotgun (WGS) entry which is preliminary data.</text>
</comment>
<dbReference type="InterPro" id="IPR050376">
    <property type="entry name" value="Pterin-4-alpha-carb_dehyd"/>
</dbReference>
<gene>
    <name evidence="5" type="ORF">U1T56_08140</name>
</gene>
<dbReference type="Gene3D" id="3.30.1360.20">
    <property type="entry name" value="Transcriptional coactivator/pterin dehydratase"/>
    <property type="match status" value="1"/>
</dbReference>
<evidence type="ECO:0000313" key="6">
    <source>
        <dbReference type="Proteomes" id="UP001375743"/>
    </source>
</evidence>
<dbReference type="InterPro" id="IPR036428">
    <property type="entry name" value="PCD_sf"/>
</dbReference>
<dbReference type="InterPro" id="IPR001533">
    <property type="entry name" value="Pterin_deHydtase"/>
</dbReference>
<proteinExistence type="inferred from homology"/>
<comment type="catalytic activity">
    <reaction evidence="1 4">
        <text>(4aS,6R)-4a-hydroxy-L-erythro-5,6,7,8-tetrahydrobiopterin = (6R)-L-erythro-6,7-dihydrobiopterin + H2O</text>
        <dbReference type="Rhea" id="RHEA:11920"/>
        <dbReference type="ChEBI" id="CHEBI:15377"/>
        <dbReference type="ChEBI" id="CHEBI:15642"/>
        <dbReference type="ChEBI" id="CHEBI:43120"/>
        <dbReference type="EC" id="4.2.1.96"/>
    </reaction>
</comment>
<dbReference type="PANTHER" id="PTHR42805:SF1">
    <property type="entry name" value="PTERIN-4-ALPHA-CARBINOLAMINE DEHYDRATASE-RELATED"/>
    <property type="match status" value="1"/>
</dbReference>
<evidence type="ECO:0000256" key="3">
    <source>
        <dbReference type="ARBA" id="ARBA00023239"/>
    </source>
</evidence>
<organism evidence="5 6">
    <name type="scientific">Benzoatithermus flavus</name>
    <dbReference type="NCBI Taxonomy" id="3108223"/>
    <lineage>
        <taxon>Bacteria</taxon>
        <taxon>Pseudomonadati</taxon>
        <taxon>Pseudomonadota</taxon>
        <taxon>Alphaproteobacteria</taxon>
        <taxon>Geminicoccales</taxon>
        <taxon>Geminicoccaceae</taxon>
        <taxon>Benzoatithermus</taxon>
    </lineage>
</organism>
<dbReference type="EMBL" id="JBBLZC010000006">
    <property type="protein sequence ID" value="MEK0083118.1"/>
    <property type="molecule type" value="Genomic_DNA"/>
</dbReference>
<keyword evidence="3 4" id="KW-0456">Lyase</keyword>
<evidence type="ECO:0000256" key="4">
    <source>
        <dbReference type="HAMAP-Rule" id="MF_00434"/>
    </source>
</evidence>
<dbReference type="HAMAP" id="MF_00434">
    <property type="entry name" value="Pterin_4_alpha"/>
    <property type="match status" value="1"/>
</dbReference>
<sequence length="112" mass="12541">MTDALAEKTCTPCRGGIPPLERDEAARYLGQVPDWELVDDGRRIQRGYRFKNFRDAFAFVGRVAELAEAEGHHPEICFGWGHATVSLQTKKIKGLHENDFIMAAKIDRLAAA</sequence>
<dbReference type="RefSeq" id="WP_418158964.1">
    <property type="nucleotide sequence ID" value="NZ_JBBLZC010000006.1"/>
</dbReference>
<accession>A0ABU8XRR9</accession>
<evidence type="ECO:0000256" key="2">
    <source>
        <dbReference type="ARBA" id="ARBA00006472"/>
    </source>
</evidence>
<reference evidence="5 6" key="1">
    <citation type="submission" date="2024-01" db="EMBL/GenBank/DDBJ databases">
        <title>Multi-omics insights into the function and evolution of sodium benzoate biodegradation pathways in Benzoatithermus flavus gen. nov., sp. nov. from hot spring.</title>
        <authorList>
            <person name="Hu C.-J."/>
            <person name="Li W.-J."/>
        </authorList>
    </citation>
    <scope>NUCLEOTIDE SEQUENCE [LARGE SCALE GENOMIC DNA]</scope>
    <source>
        <strain evidence="5 6">SYSU G07066</strain>
    </source>
</reference>
<dbReference type="EC" id="4.2.1.96" evidence="4"/>
<dbReference type="Pfam" id="PF01329">
    <property type="entry name" value="Pterin_4a"/>
    <property type="match status" value="1"/>
</dbReference>
<protein>
    <recommendedName>
        <fullName evidence="4">Putative pterin-4-alpha-carbinolamine dehydratase</fullName>
        <shortName evidence="4">PHS</shortName>
        <ecNumber evidence="4">4.2.1.96</ecNumber>
    </recommendedName>
    <alternativeName>
        <fullName evidence="4">4-alpha-hydroxy-tetrahydropterin dehydratase</fullName>
    </alternativeName>
    <alternativeName>
        <fullName evidence="4">Pterin carbinolamine dehydratase</fullName>
        <shortName evidence="4">PCD</shortName>
    </alternativeName>
</protein>
<keyword evidence="6" id="KW-1185">Reference proteome</keyword>
<comment type="similarity">
    <text evidence="2 4">Belongs to the pterin-4-alpha-carbinolamine dehydratase family.</text>
</comment>
<dbReference type="PANTHER" id="PTHR42805">
    <property type="entry name" value="PTERIN-4-ALPHA-CARBINOLAMINE DEHYDRATASE-RELATED"/>
    <property type="match status" value="1"/>
</dbReference>
<name>A0ABU8XRR9_9PROT</name>
<evidence type="ECO:0000313" key="5">
    <source>
        <dbReference type="EMBL" id="MEK0083118.1"/>
    </source>
</evidence>